<dbReference type="GO" id="GO:0009341">
    <property type="term" value="C:beta-galactosidase complex"/>
    <property type="evidence" value="ECO:0007669"/>
    <property type="project" value="InterPro"/>
</dbReference>
<dbReference type="Pfam" id="PF08532">
    <property type="entry name" value="Glyco_hydro_42M"/>
    <property type="match status" value="1"/>
</dbReference>
<keyword evidence="5" id="KW-0326">Glycosidase</keyword>
<dbReference type="EC" id="3.2.1.23" evidence="3"/>
<dbReference type="PIRSF" id="PIRSF001084">
    <property type="entry name" value="B-galactosidase"/>
    <property type="match status" value="1"/>
</dbReference>
<evidence type="ECO:0000256" key="1">
    <source>
        <dbReference type="ARBA" id="ARBA00001412"/>
    </source>
</evidence>
<dbReference type="SUPFAM" id="SSF51445">
    <property type="entry name" value="(Trans)glycosidases"/>
    <property type="match status" value="1"/>
</dbReference>
<evidence type="ECO:0000256" key="3">
    <source>
        <dbReference type="ARBA" id="ARBA00012756"/>
    </source>
</evidence>
<dbReference type="AlphaFoldDB" id="A0A6J6CH58"/>
<dbReference type="Gene3D" id="2.60.40.1180">
    <property type="entry name" value="Golgi alpha-mannosidase II"/>
    <property type="match status" value="1"/>
</dbReference>
<gene>
    <name evidence="9" type="ORF">UFOPK1537_00306</name>
</gene>
<dbReference type="InterPro" id="IPR013739">
    <property type="entry name" value="Beta_galactosidase_C"/>
</dbReference>
<dbReference type="EMBL" id="CAEZSX010000030">
    <property type="protein sequence ID" value="CAB4550852.1"/>
    <property type="molecule type" value="Genomic_DNA"/>
</dbReference>
<dbReference type="InterPro" id="IPR013738">
    <property type="entry name" value="Beta_galactosidase_Trimer"/>
</dbReference>
<dbReference type="InterPro" id="IPR013780">
    <property type="entry name" value="Glyco_hydro_b"/>
</dbReference>
<dbReference type="InterPro" id="IPR003476">
    <property type="entry name" value="Glyco_hydro_42"/>
</dbReference>
<reference evidence="9" key="1">
    <citation type="submission" date="2020-05" db="EMBL/GenBank/DDBJ databases">
        <authorList>
            <person name="Chiriac C."/>
            <person name="Salcher M."/>
            <person name="Ghai R."/>
            <person name="Kavagutti S V."/>
        </authorList>
    </citation>
    <scope>NUCLEOTIDE SEQUENCE</scope>
</reference>
<evidence type="ECO:0000313" key="9">
    <source>
        <dbReference type="EMBL" id="CAB4550852.1"/>
    </source>
</evidence>
<name>A0A6J6CH58_9ZZZZ</name>
<evidence type="ECO:0000256" key="4">
    <source>
        <dbReference type="ARBA" id="ARBA00022801"/>
    </source>
</evidence>
<dbReference type="Pfam" id="PF02449">
    <property type="entry name" value="Glyco_hydro_42"/>
    <property type="match status" value="1"/>
</dbReference>
<sequence>MSQDPALNQPVIPRLPEIAFGGDWNPEQWPEATWVEDLQLMKEAGVNLVTVGVFSWAIIQPDEDTWNFGWLDKLLDMCLEAGVNVDLATATASPPPWLSLNYPDTNAVTADGMTLAWGARQHYSPSSKVFQEKSQLLVQKMVERYKDHKAVVMWHVGNEYGAHTPYCYSKQSEVAFREWLIKKHKNLETLNDRWGTRFWSQQYSSWDEVMPPRTTAYFPNPSQQLDFKRFSSDAMLALYKKEHEIIRAAVAKDIPITTNFMRLFPHADYWKWAEEIDVISDDWYPDPSDPDHQIESSLGADLMRSLKLGKPWLLMEQAPSAINWRQVNGPKVNGSYSRWSIQQIAHGADGILHFQWRASLRGAEKWHSGMVPHSGTDTRVWNQVRELGNNLKKLTPVAGSTTKSEIALLLDWNSWWALELDSRPSTLLRQRTFLLDYYRHFFELGYSVDFAHPEQDLSKYKLVIAPNLYLATDKAVSNIRKAISSGVNFVLGAFSIAVDEDEGVRPGGHLIDLRDLFGAYSEEWSPLYADGAVDLVDSSGKLVGKSNGWAEYMKLTPDSEVVLRYNSGALETLPAVVKKNIGTNSTWILSCRPDHALMKSLMQDILSLTGIAPIEVVGGTGVEVAKRENQATEFFFLMNNTLSDSSAQISKSATDLISGESFASGSKVSVAAGGWRVLSSPKA</sequence>
<evidence type="ECO:0000259" key="7">
    <source>
        <dbReference type="Pfam" id="PF08532"/>
    </source>
</evidence>
<dbReference type="InterPro" id="IPR017853">
    <property type="entry name" value="GH"/>
</dbReference>
<dbReference type="PANTHER" id="PTHR36447">
    <property type="entry name" value="BETA-GALACTOSIDASE GANA"/>
    <property type="match status" value="1"/>
</dbReference>
<dbReference type="Gene3D" id="3.20.20.80">
    <property type="entry name" value="Glycosidases"/>
    <property type="match status" value="1"/>
</dbReference>
<comment type="similarity">
    <text evidence="2">Belongs to the glycosyl hydrolase 42 family.</text>
</comment>
<dbReference type="Pfam" id="PF08533">
    <property type="entry name" value="Glyco_hydro_42C"/>
    <property type="match status" value="1"/>
</dbReference>
<dbReference type="PANTHER" id="PTHR36447:SF1">
    <property type="entry name" value="BETA-GALACTOSIDASE GANA"/>
    <property type="match status" value="1"/>
</dbReference>
<keyword evidence="4" id="KW-0378">Hydrolase</keyword>
<feature type="domain" description="Glycoside hydrolase family 42 N-terminal" evidence="6">
    <location>
        <begin position="23"/>
        <end position="394"/>
    </location>
</feature>
<dbReference type="GO" id="GO:0006012">
    <property type="term" value="P:galactose metabolic process"/>
    <property type="evidence" value="ECO:0007669"/>
    <property type="project" value="InterPro"/>
</dbReference>
<dbReference type="GO" id="GO:0004565">
    <property type="term" value="F:beta-galactosidase activity"/>
    <property type="evidence" value="ECO:0007669"/>
    <property type="project" value="UniProtKB-EC"/>
</dbReference>
<proteinExistence type="inferred from homology"/>
<evidence type="ECO:0000259" key="8">
    <source>
        <dbReference type="Pfam" id="PF08533"/>
    </source>
</evidence>
<dbReference type="Gene3D" id="3.40.50.880">
    <property type="match status" value="1"/>
</dbReference>
<evidence type="ECO:0000259" key="6">
    <source>
        <dbReference type="Pfam" id="PF02449"/>
    </source>
</evidence>
<dbReference type="InterPro" id="IPR013529">
    <property type="entry name" value="Glyco_hydro_42_N"/>
</dbReference>
<evidence type="ECO:0000256" key="2">
    <source>
        <dbReference type="ARBA" id="ARBA00005940"/>
    </source>
</evidence>
<feature type="domain" description="Beta-galactosidase C-terminal" evidence="8">
    <location>
        <begin position="621"/>
        <end position="679"/>
    </location>
</feature>
<dbReference type="InterPro" id="IPR029062">
    <property type="entry name" value="Class_I_gatase-like"/>
</dbReference>
<dbReference type="SUPFAM" id="SSF52317">
    <property type="entry name" value="Class I glutamine amidotransferase-like"/>
    <property type="match status" value="1"/>
</dbReference>
<dbReference type="CDD" id="cd03143">
    <property type="entry name" value="A4_beta-galactosidase_middle_domain"/>
    <property type="match status" value="1"/>
</dbReference>
<evidence type="ECO:0000256" key="5">
    <source>
        <dbReference type="ARBA" id="ARBA00023295"/>
    </source>
</evidence>
<protein>
    <recommendedName>
        <fullName evidence="3">beta-galactosidase</fullName>
        <ecNumber evidence="3">3.2.1.23</ecNumber>
    </recommendedName>
</protein>
<organism evidence="9">
    <name type="scientific">freshwater metagenome</name>
    <dbReference type="NCBI Taxonomy" id="449393"/>
    <lineage>
        <taxon>unclassified sequences</taxon>
        <taxon>metagenomes</taxon>
        <taxon>ecological metagenomes</taxon>
    </lineage>
</organism>
<comment type="catalytic activity">
    <reaction evidence="1">
        <text>Hydrolysis of terminal non-reducing beta-D-galactose residues in beta-D-galactosides.</text>
        <dbReference type="EC" id="3.2.1.23"/>
    </reaction>
</comment>
<feature type="domain" description="Beta-galactosidase trimerisation" evidence="7">
    <location>
        <begin position="405"/>
        <end position="610"/>
    </location>
</feature>
<accession>A0A6J6CH58</accession>